<protein>
    <submittedName>
        <fullName evidence="3">Transcription factor Adf-1</fullName>
    </submittedName>
</protein>
<dbReference type="GO" id="GO:0005634">
    <property type="term" value="C:nucleus"/>
    <property type="evidence" value="ECO:0007669"/>
    <property type="project" value="TreeGrafter"/>
</dbReference>
<dbReference type="InterPro" id="IPR006578">
    <property type="entry name" value="MADF-dom"/>
</dbReference>
<dbReference type="GO" id="GO:0006357">
    <property type="term" value="P:regulation of transcription by RNA polymerase II"/>
    <property type="evidence" value="ECO:0007669"/>
    <property type="project" value="TreeGrafter"/>
</dbReference>
<dbReference type="Pfam" id="PF10545">
    <property type="entry name" value="MADF_DNA_bdg"/>
    <property type="match status" value="1"/>
</dbReference>
<gene>
    <name evidence="3" type="primary">Adf1_2</name>
    <name evidence="3" type="ORF">Bhyg_12672</name>
</gene>
<evidence type="ECO:0000313" key="4">
    <source>
        <dbReference type="Proteomes" id="UP001151699"/>
    </source>
</evidence>
<sequence>MRDNSTIDIVQLIQTVESKPILYDKSQSDYSNVVLRDDTWIEIAKILKSTDLECKRKWNYLRGKFAREIKTDANGSLYFQMPVENDSSDDGHWPYLKNMLFLLPHCKKRSKIISNSETIPKENVETTDSLLLKQKNVSPSTSTTYLELEESDDHIHDPEGESSNSYKESELKTSHEFVQVREQFPITSSGLPMHTTIITQNDSDIDTDKVIIFEDGSIKRRKFKEMVEDTVADVLSTVRDCLDRQSVPNETDFSSTQTMLNHFSRFVSSSLIGLPSRKRNAAIAHITAYLTDVRSEEDL</sequence>
<evidence type="ECO:0000259" key="2">
    <source>
        <dbReference type="PROSITE" id="PS51029"/>
    </source>
</evidence>
<dbReference type="InterPro" id="IPR039353">
    <property type="entry name" value="TF_Adf1"/>
</dbReference>
<dbReference type="EMBL" id="WJQU01000003">
    <property type="protein sequence ID" value="KAJ6639925.1"/>
    <property type="molecule type" value="Genomic_DNA"/>
</dbReference>
<dbReference type="PROSITE" id="PS51029">
    <property type="entry name" value="MADF"/>
    <property type="match status" value="1"/>
</dbReference>
<evidence type="ECO:0000313" key="3">
    <source>
        <dbReference type="EMBL" id="KAJ6639925.1"/>
    </source>
</evidence>
<evidence type="ECO:0000256" key="1">
    <source>
        <dbReference type="SAM" id="MobiDB-lite"/>
    </source>
</evidence>
<dbReference type="SMART" id="SM00595">
    <property type="entry name" value="MADF"/>
    <property type="match status" value="1"/>
</dbReference>
<comment type="caution">
    <text evidence="3">The sequence shown here is derived from an EMBL/GenBank/DDBJ whole genome shotgun (WGS) entry which is preliminary data.</text>
</comment>
<dbReference type="OrthoDB" id="6081971at2759"/>
<dbReference type="AlphaFoldDB" id="A0A9Q0MXX6"/>
<dbReference type="GO" id="GO:0005667">
    <property type="term" value="C:transcription regulator complex"/>
    <property type="evidence" value="ECO:0007669"/>
    <property type="project" value="TreeGrafter"/>
</dbReference>
<proteinExistence type="predicted"/>
<feature type="domain" description="MADF" evidence="2">
    <location>
        <begin position="11"/>
        <end position="107"/>
    </location>
</feature>
<reference evidence="3" key="1">
    <citation type="submission" date="2022-07" db="EMBL/GenBank/DDBJ databases">
        <authorList>
            <person name="Trinca V."/>
            <person name="Uliana J.V.C."/>
            <person name="Torres T.T."/>
            <person name="Ward R.J."/>
            <person name="Monesi N."/>
        </authorList>
    </citation>
    <scope>NUCLEOTIDE SEQUENCE</scope>
    <source>
        <strain evidence="3">HSMRA1968</strain>
        <tissue evidence="3">Whole embryos</tissue>
    </source>
</reference>
<dbReference type="PANTHER" id="PTHR12243">
    <property type="entry name" value="MADF DOMAIN TRANSCRIPTION FACTOR"/>
    <property type="match status" value="1"/>
</dbReference>
<organism evidence="3 4">
    <name type="scientific">Pseudolycoriella hygida</name>
    <dbReference type="NCBI Taxonomy" id="35572"/>
    <lineage>
        <taxon>Eukaryota</taxon>
        <taxon>Metazoa</taxon>
        <taxon>Ecdysozoa</taxon>
        <taxon>Arthropoda</taxon>
        <taxon>Hexapoda</taxon>
        <taxon>Insecta</taxon>
        <taxon>Pterygota</taxon>
        <taxon>Neoptera</taxon>
        <taxon>Endopterygota</taxon>
        <taxon>Diptera</taxon>
        <taxon>Nematocera</taxon>
        <taxon>Sciaroidea</taxon>
        <taxon>Sciaridae</taxon>
        <taxon>Pseudolycoriella</taxon>
    </lineage>
</organism>
<dbReference type="PANTHER" id="PTHR12243:SF67">
    <property type="entry name" value="COREPRESSOR OF PANGOLIN, ISOFORM A-RELATED"/>
    <property type="match status" value="1"/>
</dbReference>
<name>A0A9Q0MXX6_9DIPT</name>
<accession>A0A9Q0MXX6</accession>
<dbReference type="Proteomes" id="UP001151699">
    <property type="component" value="Chromosome X"/>
</dbReference>
<keyword evidence="4" id="KW-1185">Reference proteome</keyword>
<feature type="region of interest" description="Disordered" evidence="1">
    <location>
        <begin position="149"/>
        <end position="172"/>
    </location>
</feature>